<dbReference type="AlphaFoldDB" id="A0A1R3RBS1"/>
<feature type="signal peptide" evidence="1">
    <location>
        <begin position="1"/>
        <end position="20"/>
    </location>
</feature>
<reference evidence="3" key="1">
    <citation type="journal article" date="2017" name="Genome Biol.">
        <title>Comparative genomics reveals high biological diversity and specific adaptations in the industrially and medically important fungal genus Aspergillus.</title>
        <authorList>
            <person name="de Vries R.P."/>
            <person name="Riley R."/>
            <person name="Wiebenga A."/>
            <person name="Aguilar-Osorio G."/>
            <person name="Amillis S."/>
            <person name="Uchima C.A."/>
            <person name="Anderluh G."/>
            <person name="Asadollahi M."/>
            <person name="Askin M."/>
            <person name="Barry K."/>
            <person name="Battaglia E."/>
            <person name="Bayram O."/>
            <person name="Benocci T."/>
            <person name="Braus-Stromeyer S.A."/>
            <person name="Caldana C."/>
            <person name="Canovas D."/>
            <person name="Cerqueira G.C."/>
            <person name="Chen F."/>
            <person name="Chen W."/>
            <person name="Choi C."/>
            <person name="Clum A."/>
            <person name="Dos Santos R.A."/>
            <person name="Damasio A.R."/>
            <person name="Diallinas G."/>
            <person name="Emri T."/>
            <person name="Fekete E."/>
            <person name="Flipphi M."/>
            <person name="Freyberg S."/>
            <person name="Gallo A."/>
            <person name="Gournas C."/>
            <person name="Habgood R."/>
            <person name="Hainaut M."/>
            <person name="Harispe M.L."/>
            <person name="Henrissat B."/>
            <person name="Hilden K.S."/>
            <person name="Hope R."/>
            <person name="Hossain A."/>
            <person name="Karabika E."/>
            <person name="Karaffa L."/>
            <person name="Karanyi Z."/>
            <person name="Krasevec N."/>
            <person name="Kuo A."/>
            <person name="Kusch H."/>
            <person name="LaButti K."/>
            <person name="Lagendijk E.L."/>
            <person name="Lapidus A."/>
            <person name="Levasseur A."/>
            <person name="Lindquist E."/>
            <person name="Lipzen A."/>
            <person name="Logrieco A.F."/>
            <person name="MacCabe A."/>
            <person name="Maekelae M.R."/>
            <person name="Malavazi I."/>
            <person name="Melin P."/>
            <person name="Meyer V."/>
            <person name="Mielnichuk N."/>
            <person name="Miskei M."/>
            <person name="Molnar A.P."/>
            <person name="Mule G."/>
            <person name="Ngan C.Y."/>
            <person name="Orejas M."/>
            <person name="Orosz E."/>
            <person name="Ouedraogo J.P."/>
            <person name="Overkamp K.M."/>
            <person name="Park H.-S."/>
            <person name="Perrone G."/>
            <person name="Piumi F."/>
            <person name="Punt P.J."/>
            <person name="Ram A.F."/>
            <person name="Ramon A."/>
            <person name="Rauscher S."/>
            <person name="Record E."/>
            <person name="Riano-Pachon D.M."/>
            <person name="Robert V."/>
            <person name="Roehrig J."/>
            <person name="Ruller R."/>
            <person name="Salamov A."/>
            <person name="Salih N.S."/>
            <person name="Samson R.A."/>
            <person name="Sandor E."/>
            <person name="Sanguinetti M."/>
            <person name="Schuetze T."/>
            <person name="Sepcic K."/>
            <person name="Shelest E."/>
            <person name="Sherlock G."/>
            <person name="Sophianopoulou V."/>
            <person name="Squina F.M."/>
            <person name="Sun H."/>
            <person name="Susca A."/>
            <person name="Todd R.B."/>
            <person name="Tsang A."/>
            <person name="Unkles S.E."/>
            <person name="van de Wiele N."/>
            <person name="van Rossen-Uffink D."/>
            <person name="Oliveira J.V."/>
            <person name="Vesth T.C."/>
            <person name="Visser J."/>
            <person name="Yu J.-H."/>
            <person name="Zhou M."/>
            <person name="Andersen M.R."/>
            <person name="Archer D.B."/>
            <person name="Baker S.E."/>
            <person name="Benoit I."/>
            <person name="Brakhage A.A."/>
            <person name="Braus G.H."/>
            <person name="Fischer R."/>
            <person name="Frisvad J.C."/>
            <person name="Goldman G.H."/>
            <person name="Houbraken J."/>
            <person name="Oakley B."/>
            <person name="Pocsi I."/>
            <person name="Scazzocchio C."/>
            <person name="Seiboth B."/>
            <person name="vanKuyk P.A."/>
            <person name="Wortman J."/>
            <person name="Dyer P.S."/>
            <person name="Grigoriev I.V."/>
        </authorList>
    </citation>
    <scope>NUCLEOTIDE SEQUENCE [LARGE SCALE GENOMIC DNA]</scope>
    <source>
        <strain evidence="3">ITEM 5010</strain>
    </source>
</reference>
<dbReference type="OMA" id="INSKRTW"/>
<accession>A0A1R3RBS1</accession>
<evidence type="ECO:0000313" key="2">
    <source>
        <dbReference type="EMBL" id="OOF91912.1"/>
    </source>
</evidence>
<name>A0A1R3RBS1_ASPC5</name>
<evidence type="ECO:0000256" key="1">
    <source>
        <dbReference type="SAM" id="SignalP"/>
    </source>
</evidence>
<proteinExistence type="predicted"/>
<protein>
    <submittedName>
        <fullName evidence="2">Uncharacterized protein</fullName>
    </submittedName>
</protein>
<gene>
    <name evidence="2" type="ORF">ASPCADRAFT_133968</name>
</gene>
<dbReference type="STRING" id="602072.A0A1R3RBS1"/>
<evidence type="ECO:0000313" key="3">
    <source>
        <dbReference type="Proteomes" id="UP000188318"/>
    </source>
</evidence>
<dbReference type="VEuPathDB" id="FungiDB:ASPCADRAFT_133968"/>
<dbReference type="OrthoDB" id="5054768at2759"/>
<keyword evidence="1" id="KW-0732">Signal</keyword>
<dbReference type="Proteomes" id="UP000188318">
    <property type="component" value="Unassembled WGS sequence"/>
</dbReference>
<dbReference type="EMBL" id="KV907509">
    <property type="protein sequence ID" value="OOF91912.1"/>
    <property type="molecule type" value="Genomic_DNA"/>
</dbReference>
<keyword evidence="3" id="KW-1185">Reference proteome</keyword>
<sequence>MASTLFLLLSLIAQTVVVRAADDTYYNPSLDFRPHNITGLWYPLYAWVGSYYNATLEFELTPTSFSNTNSSSWSGLQNQTLSAKRSARLGITETSTWNESPQNPVNLYLTVWPTDYDFWNQSLVSDIYDLSEFAILSSDPVYSSAWFTTEDNNFDLDLTTINTSPSTYHISATDTDHRRYTKVLLNLTSSNSPDYSTTWLMYLMNQVPTVPEEFYWTYPTIDVRFDNTTANLTINGQFGAYAYDTQGNSTDTWMAGSLKMVFRGVVDNERSDVLVQGEDQPTWLRTLGFGNNSLNLDYRSGAETVARPWDRWCAVTAALFAVMFVYI</sequence>
<feature type="chain" id="PRO_5012865060" evidence="1">
    <location>
        <begin position="21"/>
        <end position="327"/>
    </location>
</feature>
<organism evidence="2 3">
    <name type="scientific">Aspergillus carbonarius (strain ITEM 5010)</name>
    <dbReference type="NCBI Taxonomy" id="602072"/>
    <lineage>
        <taxon>Eukaryota</taxon>
        <taxon>Fungi</taxon>
        <taxon>Dikarya</taxon>
        <taxon>Ascomycota</taxon>
        <taxon>Pezizomycotina</taxon>
        <taxon>Eurotiomycetes</taxon>
        <taxon>Eurotiomycetidae</taxon>
        <taxon>Eurotiales</taxon>
        <taxon>Aspergillaceae</taxon>
        <taxon>Aspergillus</taxon>
        <taxon>Aspergillus subgen. Circumdati</taxon>
    </lineage>
</organism>